<dbReference type="Proteomes" id="UP000019197">
    <property type="component" value="Unassembled WGS sequence"/>
</dbReference>
<protein>
    <submittedName>
        <fullName evidence="1">Uncharacterized protein</fullName>
    </submittedName>
</protein>
<name>W1IUB3_9GAMM</name>
<accession>W1IUB3</accession>
<reference evidence="1 2" key="1">
    <citation type="submission" date="2013-11" db="EMBL/GenBank/DDBJ databases">
        <title>Draft genome sequence and annotation of the entomopathogenic bacterium, Xenorhabdus cabanillasi strain JM26.</title>
        <authorList>
            <person name="Gualtieri M."/>
            <person name="Ogier J.C."/>
            <person name="Pages S."/>
            <person name="Givaudan A."/>
            <person name="Gaudriault S."/>
        </authorList>
    </citation>
    <scope>NUCLEOTIDE SEQUENCE [LARGE SCALE GENOMIC DNA]</scope>
    <source>
        <strain evidence="1 2">JM26</strain>
    </source>
</reference>
<evidence type="ECO:0000313" key="2">
    <source>
        <dbReference type="Proteomes" id="UP000019197"/>
    </source>
</evidence>
<evidence type="ECO:0000313" key="1">
    <source>
        <dbReference type="EMBL" id="CDL82029.1"/>
    </source>
</evidence>
<gene>
    <name evidence="1" type="ORF">XCR1_1630005</name>
</gene>
<comment type="caution">
    <text evidence="1">The sequence shown here is derived from an EMBL/GenBank/DDBJ whole genome shotgun (WGS) entry which is preliminary data.</text>
</comment>
<sequence length="65" mass="7406">MNNYTQQISSYIAAEREQIPRNIDNYVTGVSERSQQRGNLKDKGNVQLVNNISLDASLRFFSCPI</sequence>
<organism evidence="1 2">
    <name type="scientific">Xenorhabdus cabanillasii JM26</name>
    <dbReference type="NCBI Taxonomy" id="1427517"/>
    <lineage>
        <taxon>Bacteria</taxon>
        <taxon>Pseudomonadati</taxon>
        <taxon>Pseudomonadota</taxon>
        <taxon>Gammaproteobacteria</taxon>
        <taxon>Enterobacterales</taxon>
        <taxon>Morganellaceae</taxon>
        <taxon>Xenorhabdus</taxon>
    </lineage>
</organism>
<proteinExistence type="predicted"/>
<dbReference type="EMBL" id="CBXE010000072">
    <property type="protein sequence ID" value="CDL82029.1"/>
    <property type="molecule type" value="Genomic_DNA"/>
</dbReference>
<dbReference type="AlphaFoldDB" id="W1IUB3"/>